<dbReference type="Proteomes" id="UP000469523">
    <property type="component" value="Unassembled WGS sequence"/>
</dbReference>
<evidence type="ECO:0000313" key="4">
    <source>
        <dbReference type="EMBL" id="MSU02080.1"/>
    </source>
</evidence>
<gene>
    <name evidence="4" type="ORF">FYJ83_11420</name>
</gene>
<dbReference type="Gene3D" id="1.10.1760.20">
    <property type="match status" value="1"/>
</dbReference>
<feature type="transmembrane region" description="Helical" evidence="3">
    <location>
        <begin position="12"/>
        <end position="37"/>
    </location>
</feature>
<evidence type="ECO:0000256" key="1">
    <source>
        <dbReference type="ARBA" id="ARBA00022692"/>
    </source>
</evidence>
<dbReference type="Pfam" id="PF07155">
    <property type="entry name" value="ECF-ribofla_trS"/>
    <property type="match status" value="1"/>
</dbReference>
<name>A0A6N7Y234_9FIRM</name>
<feature type="transmembrane region" description="Helical" evidence="3">
    <location>
        <begin position="104"/>
        <end position="128"/>
    </location>
</feature>
<keyword evidence="1 3" id="KW-0812">Transmembrane</keyword>
<evidence type="ECO:0000256" key="3">
    <source>
        <dbReference type="SAM" id="Phobius"/>
    </source>
</evidence>
<sequence length="164" mass="17325">MKEMNTKTITRMAVLMALTTVMTMVIHIPTIGTNGYLNLGDMVVFLAALTLGKKGGFLVGGIGSGLADLLLGYSHYAPITFIVKGLEGYIAGKILETKLGQDKPIIATVVGGLWMAFGYYFAEIFMYGAKAALASVPGNIMQGLLGAVTAIVLFEALKRTKVAS</sequence>
<keyword evidence="2 3" id="KW-1133">Transmembrane helix</keyword>
<proteinExistence type="predicted"/>
<keyword evidence="3" id="KW-0472">Membrane</keyword>
<dbReference type="PANTHER" id="PTHR37815">
    <property type="entry name" value="UPF0397 PROTEIN BC_2624-RELATED"/>
    <property type="match status" value="1"/>
</dbReference>
<reference evidence="4 5" key="1">
    <citation type="submission" date="2019-09" db="EMBL/GenBank/DDBJ databases">
        <title>In-depth cultivation of the pig gut microbiome towards novel bacterial diversity and tailored functional studies.</title>
        <authorList>
            <person name="Wylensek D."/>
            <person name="Hitch T.C.A."/>
            <person name="Clavel T."/>
        </authorList>
    </citation>
    <scope>NUCLEOTIDE SEQUENCE [LARGE SCALE GENOMIC DNA]</scope>
    <source>
        <strain evidence="4 5">WCA3-693-APC-4?</strain>
    </source>
</reference>
<dbReference type="AlphaFoldDB" id="A0A6N7Y234"/>
<feature type="transmembrane region" description="Helical" evidence="3">
    <location>
        <begin position="140"/>
        <end position="157"/>
    </location>
</feature>
<comment type="caution">
    <text evidence="4">The sequence shown here is derived from an EMBL/GenBank/DDBJ whole genome shotgun (WGS) entry which is preliminary data.</text>
</comment>
<accession>A0A6N7Y234</accession>
<dbReference type="GO" id="GO:0016020">
    <property type="term" value="C:membrane"/>
    <property type="evidence" value="ECO:0007669"/>
    <property type="project" value="InterPro"/>
</dbReference>
<dbReference type="PANTHER" id="PTHR37815:SF3">
    <property type="entry name" value="UPF0397 PROTEIN SPR0429"/>
    <property type="match status" value="1"/>
</dbReference>
<protein>
    <submittedName>
        <fullName evidence="4">ECF transporter S component</fullName>
    </submittedName>
</protein>
<evidence type="ECO:0000256" key="2">
    <source>
        <dbReference type="ARBA" id="ARBA00022989"/>
    </source>
</evidence>
<organism evidence="4 5">
    <name type="scientific">Tissierella pigra</name>
    <dbReference type="NCBI Taxonomy" id="2607614"/>
    <lineage>
        <taxon>Bacteria</taxon>
        <taxon>Bacillati</taxon>
        <taxon>Bacillota</taxon>
        <taxon>Tissierellia</taxon>
        <taxon>Tissierellales</taxon>
        <taxon>Tissierellaceae</taxon>
        <taxon>Tissierella</taxon>
    </lineage>
</organism>
<dbReference type="RefSeq" id="WP_154440731.1">
    <property type="nucleotide sequence ID" value="NZ_JAHLPJ010000001.1"/>
</dbReference>
<keyword evidence="5" id="KW-1185">Reference proteome</keyword>
<dbReference type="EMBL" id="VUNQ01000024">
    <property type="protein sequence ID" value="MSU02080.1"/>
    <property type="molecule type" value="Genomic_DNA"/>
</dbReference>
<feature type="transmembrane region" description="Helical" evidence="3">
    <location>
        <begin position="57"/>
        <end position="83"/>
    </location>
</feature>
<evidence type="ECO:0000313" key="5">
    <source>
        <dbReference type="Proteomes" id="UP000469523"/>
    </source>
</evidence>
<dbReference type="InterPro" id="IPR009825">
    <property type="entry name" value="ECF_substrate-spec-like"/>
</dbReference>